<dbReference type="InterPro" id="IPR025582">
    <property type="entry name" value="YARHG_dom"/>
</dbReference>
<dbReference type="AlphaFoldDB" id="A0A9D2RV20"/>
<gene>
    <name evidence="3" type="ORF">IAA06_00310</name>
</gene>
<reference evidence="3" key="2">
    <citation type="submission" date="2021-04" db="EMBL/GenBank/DDBJ databases">
        <authorList>
            <person name="Gilroy R."/>
        </authorList>
    </citation>
    <scope>NUCLEOTIDE SEQUENCE</scope>
    <source>
        <strain evidence="3">ChiSjej1B19-5720</strain>
    </source>
</reference>
<dbReference type="SMART" id="SM01324">
    <property type="entry name" value="YARHG"/>
    <property type="match status" value="1"/>
</dbReference>
<accession>A0A9D2RV20</accession>
<reference evidence="3" key="1">
    <citation type="journal article" date="2021" name="PeerJ">
        <title>Extensive microbial diversity within the chicken gut microbiome revealed by metagenomics and culture.</title>
        <authorList>
            <person name="Gilroy R."/>
            <person name="Ravi A."/>
            <person name="Getino M."/>
            <person name="Pursley I."/>
            <person name="Horton D.L."/>
            <person name="Alikhan N.F."/>
            <person name="Baker D."/>
            <person name="Gharbi K."/>
            <person name="Hall N."/>
            <person name="Watson M."/>
            <person name="Adriaenssens E.M."/>
            <person name="Foster-Nyarko E."/>
            <person name="Jarju S."/>
            <person name="Secka A."/>
            <person name="Antonio M."/>
            <person name="Oren A."/>
            <person name="Chaudhuri R.R."/>
            <person name="La Ragione R."/>
            <person name="Hildebrand F."/>
            <person name="Pallen M.J."/>
        </authorList>
    </citation>
    <scope>NUCLEOTIDE SEQUENCE</scope>
    <source>
        <strain evidence="3">ChiSjej1B19-5720</strain>
    </source>
</reference>
<keyword evidence="1" id="KW-0732">Signal</keyword>
<dbReference type="Pfam" id="PF13308">
    <property type="entry name" value="YARHG"/>
    <property type="match status" value="1"/>
</dbReference>
<evidence type="ECO:0000313" key="4">
    <source>
        <dbReference type="Proteomes" id="UP000823842"/>
    </source>
</evidence>
<dbReference type="Proteomes" id="UP000823842">
    <property type="component" value="Unassembled WGS sequence"/>
</dbReference>
<feature type="domain" description="YARHG" evidence="2">
    <location>
        <begin position="50"/>
        <end position="135"/>
    </location>
</feature>
<evidence type="ECO:0000259" key="2">
    <source>
        <dbReference type="SMART" id="SM01324"/>
    </source>
</evidence>
<evidence type="ECO:0000256" key="1">
    <source>
        <dbReference type="SAM" id="SignalP"/>
    </source>
</evidence>
<dbReference type="EMBL" id="DWYZ01000007">
    <property type="protein sequence ID" value="HJB27226.1"/>
    <property type="molecule type" value="Genomic_DNA"/>
</dbReference>
<organism evidence="3 4">
    <name type="scientific">Candidatus Blautia faecavium</name>
    <dbReference type="NCBI Taxonomy" id="2838487"/>
    <lineage>
        <taxon>Bacteria</taxon>
        <taxon>Bacillati</taxon>
        <taxon>Bacillota</taxon>
        <taxon>Clostridia</taxon>
        <taxon>Lachnospirales</taxon>
        <taxon>Lachnospiraceae</taxon>
        <taxon>Blautia</taxon>
    </lineage>
</organism>
<feature type="signal peptide" evidence="1">
    <location>
        <begin position="1"/>
        <end position="33"/>
    </location>
</feature>
<proteinExistence type="predicted"/>
<name>A0A9D2RV20_9FIRM</name>
<dbReference type="InterPro" id="IPR038434">
    <property type="entry name" value="YARHG_sf"/>
</dbReference>
<dbReference type="Gene3D" id="1.20.58.1690">
    <property type="match status" value="1"/>
</dbReference>
<evidence type="ECO:0000313" key="3">
    <source>
        <dbReference type="EMBL" id="HJB27226.1"/>
    </source>
</evidence>
<sequence length="249" mass="28000">MKNKKKFFATKVFVIAVLGGILTFGTWTTEAKAAITDGKVLVSGLDRSADYYILPDSDRKEISYETMYGLTEPQKQMAINEIYARRGRKFVITEIQDYFNEKSWYKGTVEAEDFDEKVFNDYENRNIAKLLETMDETDATETIYTDFAGAYSYVDRERTVELSVSLYTDVSCENAYSGQECGTVEVSVYYTDGSMAYLRGYLQKDSGNGYRFTGTNLSGAYMTVSSGTVTVSGIESISGTYTKVESYES</sequence>
<feature type="chain" id="PRO_5039236619" evidence="1">
    <location>
        <begin position="34"/>
        <end position="249"/>
    </location>
</feature>
<comment type="caution">
    <text evidence="3">The sequence shown here is derived from an EMBL/GenBank/DDBJ whole genome shotgun (WGS) entry which is preliminary data.</text>
</comment>
<protein>
    <submittedName>
        <fullName evidence="3">YARHG domain-containing protein</fullName>
    </submittedName>
</protein>